<feature type="compositionally biased region" description="Low complexity" evidence="1">
    <location>
        <begin position="100"/>
        <end position="135"/>
    </location>
</feature>
<evidence type="ECO:0000313" key="2">
    <source>
        <dbReference type="EMBL" id="CAK0869768.1"/>
    </source>
</evidence>
<sequence length="157" mass="15896">MKNTSVLLPTSLWMSRPRGRRFMRMTVSYVSISSPAALPSSTLDEPTRAHLRGCSTRSKPMPRSRSSTADNSKLPDGIADTPSPSALASPVPPTLPAPGAPTAGAAAGRATPPPATAGGTAAPAVGAAPAAPAGPELRIANSFQQPSTLSLHAPRNA</sequence>
<evidence type="ECO:0000313" key="3">
    <source>
        <dbReference type="Proteomes" id="UP001189429"/>
    </source>
</evidence>
<gene>
    <name evidence="2" type="ORF">PCOR1329_LOCUS56024</name>
</gene>
<keyword evidence="3" id="KW-1185">Reference proteome</keyword>
<dbReference type="Proteomes" id="UP001189429">
    <property type="component" value="Unassembled WGS sequence"/>
</dbReference>
<feature type="region of interest" description="Disordered" evidence="1">
    <location>
        <begin position="36"/>
        <end position="157"/>
    </location>
</feature>
<comment type="caution">
    <text evidence="2">The sequence shown here is derived from an EMBL/GenBank/DDBJ whole genome shotgun (WGS) entry which is preliminary data.</text>
</comment>
<organism evidence="2 3">
    <name type="scientific">Prorocentrum cordatum</name>
    <dbReference type="NCBI Taxonomy" id="2364126"/>
    <lineage>
        <taxon>Eukaryota</taxon>
        <taxon>Sar</taxon>
        <taxon>Alveolata</taxon>
        <taxon>Dinophyceae</taxon>
        <taxon>Prorocentrales</taxon>
        <taxon>Prorocentraceae</taxon>
        <taxon>Prorocentrum</taxon>
    </lineage>
</organism>
<feature type="compositionally biased region" description="Polar residues" evidence="1">
    <location>
        <begin position="141"/>
        <end position="150"/>
    </location>
</feature>
<name>A0ABN9V9W7_9DINO</name>
<feature type="compositionally biased region" description="Pro residues" evidence="1">
    <location>
        <begin position="90"/>
        <end position="99"/>
    </location>
</feature>
<protein>
    <submittedName>
        <fullName evidence="2">Uncharacterized protein</fullName>
    </submittedName>
</protein>
<dbReference type="EMBL" id="CAUYUJ010016882">
    <property type="protein sequence ID" value="CAK0869768.1"/>
    <property type="molecule type" value="Genomic_DNA"/>
</dbReference>
<proteinExistence type="predicted"/>
<evidence type="ECO:0000256" key="1">
    <source>
        <dbReference type="SAM" id="MobiDB-lite"/>
    </source>
</evidence>
<accession>A0ABN9V9W7</accession>
<reference evidence="2" key="1">
    <citation type="submission" date="2023-10" db="EMBL/GenBank/DDBJ databases">
        <authorList>
            <person name="Chen Y."/>
            <person name="Shah S."/>
            <person name="Dougan E. K."/>
            <person name="Thang M."/>
            <person name="Chan C."/>
        </authorList>
    </citation>
    <scope>NUCLEOTIDE SEQUENCE [LARGE SCALE GENOMIC DNA]</scope>
</reference>